<accession>A0A5N5Q808</accession>
<feature type="region of interest" description="Disordered" evidence="1">
    <location>
        <begin position="36"/>
        <end position="84"/>
    </location>
</feature>
<feature type="compositionally biased region" description="Polar residues" evidence="1">
    <location>
        <begin position="7"/>
        <end position="21"/>
    </location>
</feature>
<dbReference type="Proteomes" id="UP000383932">
    <property type="component" value="Unassembled WGS sequence"/>
</dbReference>
<dbReference type="OrthoDB" id="2755069at2759"/>
<reference evidence="2 3" key="1">
    <citation type="journal article" date="2019" name="Fungal Biol. Biotechnol.">
        <title>Draft genome sequence of fastidious pathogen Ceratobasidium theobromae, which causes vascular-streak dieback in Theobroma cacao.</title>
        <authorList>
            <person name="Ali S.S."/>
            <person name="Asman A."/>
            <person name="Shao J."/>
            <person name="Firmansyah A.P."/>
            <person name="Susilo A.W."/>
            <person name="Rosmana A."/>
            <person name="McMahon P."/>
            <person name="Junaid M."/>
            <person name="Guest D."/>
            <person name="Kheng T.Y."/>
            <person name="Meinhardt L.W."/>
            <person name="Bailey B.A."/>
        </authorList>
    </citation>
    <scope>NUCLEOTIDE SEQUENCE [LARGE SCALE GENOMIC DNA]</scope>
    <source>
        <strain evidence="2 3">CT2</strain>
    </source>
</reference>
<protein>
    <submittedName>
        <fullName evidence="2">Uncharacterized protein</fullName>
    </submittedName>
</protein>
<name>A0A5N5Q808_9AGAM</name>
<feature type="region of interest" description="Disordered" evidence="1">
    <location>
        <begin position="1"/>
        <end position="21"/>
    </location>
</feature>
<comment type="caution">
    <text evidence="2">The sequence shown here is derived from an EMBL/GenBank/DDBJ whole genome shotgun (WGS) entry which is preliminary data.</text>
</comment>
<organism evidence="2 3">
    <name type="scientific">Ceratobasidium theobromae</name>
    <dbReference type="NCBI Taxonomy" id="1582974"/>
    <lineage>
        <taxon>Eukaryota</taxon>
        <taxon>Fungi</taxon>
        <taxon>Dikarya</taxon>
        <taxon>Basidiomycota</taxon>
        <taxon>Agaricomycotina</taxon>
        <taxon>Agaricomycetes</taxon>
        <taxon>Cantharellales</taxon>
        <taxon>Ceratobasidiaceae</taxon>
        <taxon>Ceratobasidium</taxon>
    </lineage>
</organism>
<keyword evidence="3" id="KW-1185">Reference proteome</keyword>
<sequence>MPISAPSRPSKSTLVSKQQCAQKAPEYTVLKAKNAVNIVSNSRHGKNEDSSGESDNENNHETTTGDNQDDPAELHPYLSNSGNSAYVPDEKGVYVRWSVSPKPKGRAINLKADMELDGCKKDQQLFLAIREHIRILTNAAIDDTSVTWPNLSTEIKANISRTARNKYGYLLRFKGNWATEEIMKRALCNRHEKISRIEKAGGVEEWRENVKTKRKVCELVTSQMS</sequence>
<proteinExistence type="predicted"/>
<evidence type="ECO:0000256" key="1">
    <source>
        <dbReference type="SAM" id="MobiDB-lite"/>
    </source>
</evidence>
<evidence type="ECO:0000313" key="3">
    <source>
        <dbReference type="Proteomes" id="UP000383932"/>
    </source>
</evidence>
<dbReference type="EMBL" id="SSOP01001012">
    <property type="protein sequence ID" value="KAB5587527.1"/>
    <property type="molecule type" value="Genomic_DNA"/>
</dbReference>
<gene>
    <name evidence="2" type="ORF">CTheo_9034</name>
</gene>
<evidence type="ECO:0000313" key="2">
    <source>
        <dbReference type="EMBL" id="KAB5587527.1"/>
    </source>
</evidence>
<dbReference type="AlphaFoldDB" id="A0A5N5Q808"/>